<comment type="caution">
    <text evidence="2">The sequence shown here is derived from an EMBL/GenBank/DDBJ whole genome shotgun (WGS) entry which is preliminary data.</text>
</comment>
<keyword evidence="3" id="KW-1185">Reference proteome</keyword>
<gene>
    <name evidence="2" type="ORF">H4W34_006709</name>
</gene>
<organism evidence="2 3">
    <name type="scientific">Actinomadura algeriensis</name>
    <dbReference type="NCBI Taxonomy" id="1679523"/>
    <lineage>
        <taxon>Bacteria</taxon>
        <taxon>Bacillati</taxon>
        <taxon>Actinomycetota</taxon>
        <taxon>Actinomycetes</taxon>
        <taxon>Streptosporangiales</taxon>
        <taxon>Thermomonosporaceae</taxon>
        <taxon>Actinomadura</taxon>
    </lineage>
</organism>
<protein>
    <recommendedName>
        <fullName evidence="4">FAD dependent oxidoreductase</fullName>
    </recommendedName>
</protein>
<evidence type="ECO:0000313" key="2">
    <source>
        <dbReference type="EMBL" id="MBE1536876.1"/>
    </source>
</evidence>
<reference evidence="2 3" key="1">
    <citation type="submission" date="2020-10" db="EMBL/GenBank/DDBJ databases">
        <title>Sequencing the genomes of 1000 actinobacteria strains.</title>
        <authorList>
            <person name="Klenk H.-P."/>
        </authorList>
    </citation>
    <scope>NUCLEOTIDE SEQUENCE [LARGE SCALE GENOMIC DNA]</scope>
    <source>
        <strain evidence="2 3">DSM 46744</strain>
    </source>
</reference>
<feature type="transmembrane region" description="Helical" evidence="1">
    <location>
        <begin position="12"/>
        <end position="34"/>
    </location>
</feature>
<dbReference type="EMBL" id="JADBDZ010000001">
    <property type="protein sequence ID" value="MBE1536876.1"/>
    <property type="molecule type" value="Genomic_DNA"/>
</dbReference>
<dbReference type="Gene3D" id="3.50.50.60">
    <property type="entry name" value="FAD/NAD(P)-binding domain"/>
    <property type="match status" value="1"/>
</dbReference>
<evidence type="ECO:0000256" key="1">
    <source>
        <dbReference type="SAM" id="Phobius"/>
    </source>
</evidence>
<name>A0ABR9K209_9ACTN</name>
<accession>A0ABR9K209</accession>
<dbReference type="SUPFAM" id="SSF51905">
    <property type="entry name" value="FAD/NAD(P)-binding domain"/>
    <property type="match status" value="1"/>
</dbReference>
<evidence type="ECO:0008006" key="4">
    <source>
        <dbReference type="Google" id="ProtNLM"/>
    </source>
</evidence>
<keyword evidence="1" id="KW-0472">Membrane</keyword>
<dbReference type="RefSeq" id="WP_192762854.1">
    <property type="nucleotide sequence ID" value="NZ_JADBDZ010000001.1"/>
</dbReference>
<dbReference type="Proteomes" id="UP000627838">
    <property type="component" value="Unassembled WGS sequence"/>
</dbReference>
<keyword evidence="1" id="KW-1133">Transmembrane helix</keyword>
<keyword evidence="1" id="KW-0812">Transmembrane</keyword>
<sequence>MSLNSHVDVVIIGFGVLGAAAALVTAGTGARVLALDRNVRTGHRPFSSRTARSRDDLRAELRAAALDAGVEVRTQCRVHELAVDAGRVVGVGYATLPAEGRSAARYRRLQAMSDRAPARLAAALDRAADEVWPSVFRVDEVACSRVVLALHPRHWEFVGTAVWAAAQARRGVRSPVSPEASPVRVGSTPELAVRRWCAAHDTARGASGGHGALCVEESTGQVLLSGGHAVRGLLSAVRTNRAGRRPGELLPC</sequence>
<dbReference type="InterPro" id="IPR036188">
    <property type="entry name" value="FAD/NAD-bd_sf"/>
</dbReference>
<evidence type="ECO:0000313" key="3">
    <source>
        <dbReference type="Proteomes" id="UP000627838"/>
    </source>
</evidence>
<proteinExistence type="predicted"/>